<proteinExistence type="predicted"/>
<feature type="region of interest" description="Disordered" evidence="1">
    <location>
        <begin position="361"/>
        <end position="435"/>
    </location>
</feature>
<dbReference type="PANTHER" id="PTHR35023">
    <property type="entry name" value="CHELATASE-RELATED"/>
    <property type="match status" value="1"/>
</dbReference>
<dbReference type="InterPro" id="IPR036465">
    <property type="entry name" value="vWFA_dom_sf"/>
</dbReference>
<dbReference type="EMBL" id="JAVRFD010000006">
    <property type="protein sequence ID" value="MDT0543959.1"/>
    <property type="molecule type" value="Genomic_DNA"/>
</dbReference>
<gene>
    <name evidence="3" type="ORF">RND15_14790</name>
</gene>
<evidence type="ECO:0000313" key="4">
    <source>
        <dbReference type="Proteomes" id="UP001180754"/>
    </source>
</evidence>
<dbReference type="Gene3D" id="1.10.8.80">
    <property type="entry name" value="Magnesium chelatase subunit I, C-Terminal domain"/>
    <property type="match status" value="1"/>
</dbReference>
<dbReference type="Proteomes" id="UP001180754">
    <property type="component" value="Unassembled WGS sequence"/>
</dbReference>
<dbReference type="Pfam" id="PF13401">
    <property type="entry name" value="AAA_22"/>
    <property type="match status" value="1"/>
</dbReference>
<dbReference type="InterPro" id="IPR041628">
    <property type="entry name" value="ChlI/MoxR_AAA_lid"/>
</dbReference>
<feature type="domain" description="VWFA" evidence="2">
    <location>
        <begin position="530"/>
        <end position="669"/>
    </location>
</feature>
<dbReference type="PANTHER" id="PTHR35023:SF1">
    <property type="entry name" value="MG-PROTOPORPHYRIN IX CHELATASE"/>
    <property type="match status" value="1"/>
</dbReference>
<comment type="caution">
    <text evidence="3">The sequence shown here is derived from an EMBL/GenBank/DDBJ whole genome shotgun (WGS) entry which is preliminary data.</text>
</comment>
<dbReference type="Pfam" id="PF17863">
    <property type="entry name" value="AAA_lid_2"/>
    <property type="match status" value="1"/>
</dbReference>
<name>A0ABU2XES0_9ACTN</name>
<sequence>MKQSASQDNGGQSDRIASGYPFSAIVGQQAMRTALLLNIVDPRVGGVLLMGEPGTGKSTAVRALRNLLPHIAVVAQCSFNCEPDDAEELCHDCRLRRSSAGELPVSIREMPLVTLPVGATEDRLIGTLNLEKAVHEGRVGLSPGLLAAAHRGILYIDEVNLLPDSLADALLDAVSSGVNFVERDGVSASHASSFSLVGTMNPGEGELRPQILDRFGLSVTSDILREGDSRVDVLMRRINYEHSIADRRRYLAQDQALATRLDAARTLLAEVECTREVVESVTEVVISAGVASHRADLVLLRTAMAHAAFRGRREVTPYDIAVSARLALGHRTSDPLVLDEAISKFLNTTVETSLEELLRLEDQDDGSGPEPAADVVPPWTAQPSPAGATESSVPHTPNGRARRAGAVPPHGGHARPDQEGDADTDDPPDTEARIRTTRIPGVSAAHLIARRGPRQRILVRPRILASSGGRAVSTRRSGDGPISLAATVVAAAQRSMASSGGPARSGNSGLLSLRASDIVRRPVTGRSAVALIVVLDASWSMAMDGVFRQAKAFLLAMLGSLRRGDRLAVVLAGGPKAELVVPPTRYPQQAVDALASLRARGRTPLVDGLAQAVSLCRQSWRFPGTSARAVIILTDGQENTAVAEQESVAQAAAGLRTAQVGGAVLAPIGSLHGRAGAARSIARRLGLEFLPLPPALRTTS</sequence>
<dbReference type="PROSITE" id="PS50234">
    <property type="entry name" value="VWFA"/>
    <property type="match status" value="1"/>
</dbReference>
<dbReference type="InterPro" id="IPR027417">
    <property type="entry name" value="P-loop_NTPase"/>
</dbReference>
<dbReference type="Pfam" id="PF13519">
    <property type="entry name" value="VWA_2"/>
    <property type="match status" value="1"/>
</dbReference>
<dbReference type="InterPro" id="IPR049945">
    <property type="entry name" value="AAA_22"/>
</dbReference>
<dbReference type="SUPFAM" id="SSF53300">
    <property type="entry name" value="vWA-like"/>
    <property type="match status" value="1"/>
</dbReference>
<dbReference type="Gene3D" id="3.40.50.410">
    <property type="entry name" value="von Willebrand factor, type A domain"/>
    <property type="match status" value="1"/>
</dbReference>
<feature type="compositionally biased region" description="Acidic residues" evidence="1">
    <location>
        <begin position="419"/>
        <end position="429"/>
    </location>
</feature>
<dbReference type="InterPro" id="IPR002035">
    <property type="entry name" value="VWF_A"/>
</dbReference>
<protein>
    <submittedName>
        <fullName evidence="3">VWA domain-containing protein</fullName>
    </submittedName>
</protein>
<keyword evidence="4" id="KW-1185">Reference proteome</keyword>
<reference evidence="3" key="1">
    <citation type="submission" date="2024-05" db="EMBL/GenBank/DDBJ databases">
        <title>30 novel species of actinomycetes from the DSMZ collection.</title>
        <authorList>
            <person name="Nouioui I."/>
        </authorList>
    </citation>
    <scope>NUCLEOTIDE SEQUENCE</scope>
    <source>
        <strain evidence="3">DSM 41529</strain>
    </source>
</reference>
<dbReference type="InterPro" id="IPR052989">
    <property type="entry name" value="Mg-chelatase_DI-like"/>
</dbReference>
<evidence type="ECO:0000256" key="1">
    <source>
        <dbReference type="SAM" id="MobiDB-lite"/>
    </source>
</evidence>
<accession>A0ABU2XES0</accession>
<dbReference type="InterPro" id="IPR003593">
    <property type="entry name" value="AAA+_ATPase"/>
</dbReference>
<evidence type="ECO:0000313" key="3">
    <source>
        <dbReference type="EMBL" id="MDT0543959.1"/>
    </source>
</evidence>
<evidence type="ECO:0000259" key="2">
    <source>
        <dbReference type="PROSITE" id="PS50234"/>
    </source>
</evidence>
<dbReference type="SMART" id="SM00327">
    <property type="entry name" value="VWA"/>
    <property type="match status" value="1"/>
</dbReference>
<dbReference type="SUPFAM" id="SSF52540">
    <property type="entry name" value="P-loop containing nucleoside triphosphate hydrolases"/>
    <property type="match status" value="1"/>
</dbReference>
<dbReference type="Gene3D" id="3.40.50.300">
    <property type="entry name" value="P-loop containing nucleotide triphosphate hydrolases"/>
    <property type="match status" value="1"/>
</dbReference>
<dbReference type="SMART" id="SM00382">
    <property type="entry name" value="AAA"/>
    <property type="match status" value="1"/>
</dbReference>
<organism evidence="3 4">
    <name type="scientific">Streptomyces lonegramiae</name>
    <dbReference type="NCBI Taxonomy" id="3075524"/>
    <lineage>
        <taxon>Bacteria</taxon>
        <taxon>Bacillati</taxon>
        <taxon>Actinomycetota</taxon>
        <taxon>Actinomycetes</taxon>
        <taxon>Kitasatosporales</taxon>
        <taxon>Streptomycetaceae</taxon>
        <taxon>Streptomyces</taxon>
    </lineage>
</organism>
<dbReference type="RefSeq" id="WP_311724372.1">
    <property type="nucleotide sequence ID" value="NZ_JAVRFD010000006.1"/>
</dbReference>